<proteinExistence type="predicted"/>
<evidence type="ECO:0000313" key="2">
    <source>
        <dbReference type="EMBL" id="GIJ12219.1"/>
    </source>
</evidence>
<sequence length="175" mass="18792">MSLVAGCGRQQAEYPDDNPGAQSPPAPIRPAVSVAPPTAAGFDYADPGRVCRAFVAALFSADTNRDPGPGAAYQRAAAFMDGALAAQSPAAQRDGRWATWVAHRARLAVEQTEHADIHRPPDSSVEAYRAQRAAVTPVGVDGWRGWTEHSTVYCTLRRIDVGWRVAQYDLVPARP</sequence>
<protein>
    <recommendedName>
        <fullName evidence="4">Lipoprotein</fullName>
    </recommendedName>
</protein>
<gene>
    <name evidence="2" type="ORF">Van01_54330</name>
</gene>
<evidence type="ECO:0000313" key="3">
    <source>
        <dbReference type="Proteomes" id="UP000647017"/>
    </source>
</evidence>
<accession>A0ABQ4I2T1</accession>
<reference evidence="2 3" key="1">
    <citation type="submission" date="2021-01" db="EMBL/GenBank/DDBJ databases">
        <title>Whole genome shotgun sequence of Verrucosispora andamanensis NBRC 109075.</title>
        <authorList>
            <person name="Komaki H."/>
            <person name="Tamura T."/>
        </authorList>
    </citation>
    <scope>NUCLEOTIDE SEQUENCE [LARGE SCALE GENOMIC DNA]</scope>
    <source>
        <strain evidence="2 3">NBRC 109075</strain>
    </source>
</reference>
<name>A0ABQ4I2T1_9ACTN</name>
<evidence type="ECO:0000256" key="1">
    <source>
        <dbReference type="SAM" id="MobiDB-lite"/>
    </source>
</evidence>
<evidence type="ECO:0008006" key="4">
    <source>
        <dbReference type="Google" id="ProtNLM"/>
    </source>
</evidence>
<dbReference type="RefSeq" id="WP_204013415.1">
    <property type="nucleotide sequence ID" value="NZ_BOOZ01000047.1"/>
</dbReference>
<keyword evidence="3" id="KW-1185">Reference proteome</keyword>
<dbReference type="EMBL" id="BOOZ01000047">
    <property type="protein sequence ID" value="GIJ12219.1"/>
    <property type="molecule type" value="Genomic_DNA"/>
</dbReference>
<comment type="caution">
    <text evidence="2">The sequence shown here is derived from an EMBL/GenBank/DDBJ whole genome shotgun (WGS) entry which is preliminary data.</text>
</comment>
<feature type="region of interest" description="Disordered" evidence="1">
    <location>
        <begin position="1"/>
        <end position="30"/>
    </location>
</feature>
<organism evidence="2 3">
    <name type="scientific">Micromonospora andamanensis</name>
    <dbReference type="NCBI Taxonomy" id="1287068"/>
    <lineage>
        <taxon>Bacteria</taxon>
        <taxon>Bacillati</taxon>
        <taxon>Actinomycetota</taxon>
        <taxon>Actinomycetes</taxon>
        <taxon>Micromonosporales</taxon>
        <taxon>Micromonosporaceae</taxon>
        <taxon>Micromonospora</taxon>
    </lineage>
</organism>
<dbReference type="Proteomes" id="UP000647017">
    <property type="component" value="Unassembled WGS sequence"/>
</dbReference>